<feature type="compositionally biased region" description="Acidic residues" evidence="4">
    <location>
        <begin position="103"/>
        <end position="125"/>
    </location>
</feature>
<proteinExistence type="inferred from homology"/>
<feature type="compositionally biased region" description="Basic and acidic residues" evidence="4">
    <location>
        <begin position="354"/>
        <end position="395"/>
    </location>
</feature>
<dbReference type="STRING" id="1344416.A0A139A1P0"/>
<dbReference type="Proteomes" id="UP000070544">
    <property type="component" value="Unassembled WGS sequence"/>
</dbReference>
<feature type="compositionally biased region" description="Basic residues" evidence="4">
    <location>
        <begin position="409"/>
        <end position="421"/>
    </location>
</feature>
<feature type="region of interest" description="Disordered" evidence="4">
    <location>
        <begin position="43"/>
        <end position="325"/>
    </location>
</feature>
<feature type="compositionally biased region" description="Basic and acidic residues" evidence="4">
    <location>
        <begin position="90"/>
        <end position="102"/>
    </location>
</feature>
<evidence type="ECO:0000256" key="2">
    <source>
        <dbReference type="ARBA" id="ARBA00005904"/>
    </source>
</evidence>
<name>A0A139A1P0_GONPJ</name>
<dbReference type="PANTHER" id="PTHR14369">
    <property type="entry name" value="SURFEIT LOCUS PROTEIN 6"/>
    <property type="match status" value="1"/>
</dbReference>
<feature type="compositionally biased region" description="Basic and acidic residues" evidence="4">
    <location>
        <begin position="211"/>
        <end position="222"/>
    </location>
</feature>
<feature type="compositionally biased region" description="Basic residues" evidence="4">
    <location>
        <begin position="199"/>
        <end position="210"/>
    </location>
</feature>
<organism evidence="7 8">
    <name type="scientific">Gonapodya prolifera (strain JEL478)</name>
    <name type="common">Monoblepharis prolifera</name>
    <dbReference type="NCBI Taxonomy" id="1344416"/>
    <lineage>
        <taxon>Eukaryota</taxon>
        <taxon>Fungi</taxon>
        <taxon>Fungi incertae sedis</taxon>
        <taxon>Chytridiomycota</taxon>
        <taxon>Chytridiomycota incertae sedis</taxon>
        <taxon>Monoblepharidomycetes</taxon>
        <taxon>Monoblepharidales</taxon>
        <taxon>Gonapodyaceae</taxon>
        <taxon>Gonapodya</taxon>
    </lineage>
</organism>
<evidence type="ECO:0000256" key="1">
    <source>
        <dbReference type="ARBA" id="ARBA00004123"/>
    </source>
</evidence>
<dbReference type="InterPro" id="IPR029188">
    <property type="entry name" value="Rrp14_N"/>
</dbReference>
<feature type="domain" description="Ribosomal RNA-processing protein 14 N-terminal" evidence="6">
    <location>
        <begin position="19"/>
        <end position="82"/>
    </location>
</feature>
<dbReference type="OMA" id="RIETTQK"/>
<dbReference type="GO" id="GO:0042273">
    <property type="term" value="P:ribosomal large subunit biogenesis"/>
    <property type="evidence" value="ECO:0007669"/>
    <property type="project" value="TreeGrafter"/>
</dbReference>
<dbReference type="InterPro" id="IPR029190">
    <property type="entry name" value="Rrp14/SURF6_C"/>
</dbReference>
<dbReference type="Pfam" id="PF04935">
    <property type="entry name" value="SURF6"/>
    <property type="match status" value="1"/>
</dbReference>
<feature type="compositionally biased region" description="Basic and acidic residues" evidence="4">
    <location>
        <begin position="63"/>
        <end position="83"/>
    </location>
</feature>
<protein>
    <recommendedName>
        <fullName evidence="9">SURF6-domain-containing protein</fullName>
    </recommendedName>
</protein>
<dbReference type="InterPro" id="IPR007019">
    <property type="entry name" value="SURF6"/>
</dbReference>
<accession>A0A139A1P0</accession>
<feature type="compositionally biased region" description="Basic and acidic residues" evidence="4">
    <location>
        <begin position="187"/>
        <end position="197"/>
    </location>
</feature>
<feature type="domain" description="Ribosomal RNA-processing protein 14/surfeit locus protein 6 C-terminal" evidence="5">
    <location>
        <begin position="194"/>
        <end position="395"/>
    </location>
</feature>
<dbReference type="PANTHER" id="PTHR14369:SF0">
    <property type="entry name" value="SURFEIT LOCUS PROTEIN 6"/>
    <property type="match status" value="1"/>
</dbReference>
<reference evidence="7 8" key="1">
    <citation type="journal article" date="2015" name="Genome Biol. Evol.">
        <title>Phylogenomic analyses indicate that early fungi evolved digesting cell walls of algal ancestors of land plants.</title>
        <authorList>
            <person name="Chang Y."/>
            <person name="Wang S."/>
            <person name="Sekimoto S."/>
            <person name="Aerts A.L."/>
            <person name="Choi C."/>
            <person name="Clum A."/>
            <person name="LaButti K.M."/>
            <person name="Lindquist E.A."/>
            <person name="Yee Ngan C."/>
            <person name="Ohm R.A."/>
            <person name="Salamov A.A."/>
            <person name="Grigoriev I.V."/>
            <person name="Spatafora J.W."/>
            <person name="Berbee M.L."/>
        </authorList>
    </citation>
    <scope>NUCLEOTIDE SEQUENCE [LARGE SCALE GENOMIC DNA]</scope>
    <source>
        <strain evidence="7 8">JEL478</strain>
    </source>
</reference>
<dbReference type="Pfam" id="PF15459">
    <property type="entry name" value="RRP14"/>
    <property type="match status" value="1"/>
</dbReference>
<keyword evidence="3" id="KW-0539">Nucleus</keyword>
<gene>
    <name evidence="7" type="ORF">M427DRAFT_138969</name>
</gene>
<feature type="region of interest" description="Disordered" evidence="4">
    <location>
        <begin position="354"/>
        <end position="440"/>
    </location>
</feature>
<dbReference type="OrthoDB" id="444809at2759"/>
<evidence type="ECO:0000259" key="6">
    <source>
        <dbReference type="Pfam" id="PF15459"/>
    </source>
</evidence>
<feature type="compositionally biased region" description="Basic and acidic residues" evidence="4">
    <location>
        <begin position="309"/>
        <end position="325"/>
    </location>
</feature>
<dbReference type="EMBL" id="KQ965816">
    <property type="protein sequence ID" value="KXS10696.1"/>
    <property type="molecule type" value="Genomic_DNA"/>
</dbReference>
<comment type="subcellular location">
    <subcellularLocation>
        <location evidence="1">Nucleus</location>
    </subcellularLocation>
</comment>
<dbReference type="GO" id="GO:0005730">
    <property type="term" value="C:nucleolus"/>
    <property type="evidence" value="ECO:0007669"/>
    <property type="project" value="TreeGrafter"/>
</dbReference>
<dbReference type="GO" id="GO:0042274">
    <property type="term" value="P:ribosomal small subunit biogenesis"/>
    <property type="evidence" value="ECO:0007669"/>
    <property type="project" value="TreeGrafter"/>
</dbReference>
<evidence type="ECO:0000256" key="4">
    <source>
        <dbReference type="SAM" id="MobiDB-lite"/>
    </source>
</evidence>
<evidence type="ECO:0000256" key="3">
    <source>
        <dbReference type="ARBA" id="ARBA00023242"/>
    </source>
</evidence>
<comment type="similarity">
    <text evidence="2">Belongs to the SURF6 family.</text>
</comment>
<evidence type="ECO:0008006" key="9">
    <source>
        <dbReference type="Google" id="ProtNLM"/>
    </source>
</evidence>
<dbReference type="AlphaFoldDB" id="A0A139A1P0"/>
<feature type="compositionally biased region" description="Gly residues" evidence="4">
    <location>
        <begin position="223"/>
        <end position="233"/>
    </location>
</feature>
<evidence type="ECO:0000259" key="5">
    <source>
        <dbReference type="Pfam" id="PF04935"/>
    </source>
</evidence>
<dbReference type="GO" id="GO:0003723">
    <property type="term" value="F:RNA binding"/>
    <property type="evidence" value="ECO:0007669"/>
    <property type="project" value="TreeGrafter"/>
</dbReference>
<evidence type="ECO:0000313" key="8">
    <source>
        <dbReference type="Proteomes" id="UP000070544"/>
    </source>
</evidence>
<evidence type="ECO:0000313" key="7">
    <source>
        <dbReference type="EMBL" id="KXS10696.1"/>
    </source>
</evidence>
<keyword evidence="8" id="KW-1185">Reference proteome</keyword>
<feature type="compositionally biased region" description="Basic and acidic residues" evidence="4">
    <location>
        <begin position="126"/>
        <end position="139"/>
    </location>
</feature>
<dbReference type="GO" id="GO:0003677">
    <property type="term" value="F:DNA binding"/>
    <property type="evidence" value="ECO:0007669"/>
    <property type="project" value="TreeGrafter"/>
</dbReference>
<sequence>MGKDADSAVSAAMDELATRISHHVAAFDSLVSLIPPAFYIPKKETADDDAGGRFAHNKKRKAPKQDVKEATKKAKRARLDPDNAKTVLDFQKEELQNRKAAPEDDDGSDASEDYESADDMSDSDTEEHTEPPTSHKTDPTRPSGLPPAATPSDLRARLQARIAQLRAKRNASPVTEARHGSPNSRESSPRSKDDLIQARRVKKKQEKKAKKVEAKERKKEGKGGAGAGAGAGVMGVKVEGPVAKNGNASSSSSSSSRPAPIADDLSFGALAIPTTATGTPSFKSTKHKTTPTSSTSASQQLVKLAAQRAKLDEMRDRGESDKADAIEEKAKWTKLQALAEGEKVKDDAKLLHKTVRREQKAKQKSRKEWSARHTTETHDQKERQAKRRENIELYRKKGGAAGKALKAANKAKAKAQGKKPSRPGFEGSFLQKRGKGAGSK</sequence>